<dbReference type="PANTHER" id="PTHR48048">
    <property type="entry name" value="GLYCOSYLTRANSFERASE"/>
    <property type="match status" value="1"/>
</dbReference>
<dbReference type="PANTHER" id="PTHR48048:SF45">
    <property type="entry name" value="GLYCOSYLTRANSFERASE"/>
    <property type="match status" value="1"/>
</dbReference>
<dbReference type="Pfam" id="PF00201">
    <property type="entry name" value="UDPGT"/>
    <property type="match status" value="1"/>
</dbReference>
<comment type="pathway">
    <text evidence="1">Pigment biosynthesis; anthocyanin biosynthesis.</text>
</comment>
<evidence type="ECO:0000256" key="4">
    <source>
        <dbReference type="ARBA" id="ARBA00047606"/>
    </source>
</evidence>
<dbReference type="FunFam" id="3.40.50.2000:FF:000056">
    <property type="entry name" value="Glycosyltransferase"/>
    <property type="match status" value="1"/>
</dbReference>
<dbReference type="PROSITE" id="PS00375">
    <property type="entry name" value="UDPGT"/>
    <property type="match status" value="1"/>
</dbReference>
<proteinExistence type="inferred from homology"/>
<sequence length="473" mass="52034">MAEQPQQLVFIPFPSVGHLVSMVELAKLLVHRHTTLVVSIPVITSLSTAAAVTRYTDSLAAPDSDLNPRVKLLHLANDDDDPSAPAGSVLALIQSQKPRVTEAVSAELTRSGGRLAGFVHDMFCTSMLDVAEGFGVPSYIYFTSGAAFLGFILRAQELHDQEGVDLTESKELAELAIPTLKHHLPRKVIPSSFLNKEWASVVHTMARDFRKTKGILVNTVKELESYAVDSLSSGKNNTPKVYPLGPILNLKAEENSDGSILQWLDQQPEYSVVFLCFGSMGAFNAEQVKEIACALEGSGHRFLWSLRRPVQGAWASPTEYENVSEVLPEGFLDRIREVGRVTGWAPQAAVLAHRSVGGFVSHCGWNSTLESLWFGVPMATWPMYAEQQFNAFLLVEELRVATEVRMDYRTESGEIVSAEEIERGIRSLMEEDCSRKTRMKEFSDQAKGALMDGGSSSCSITEFFRDVMSAGDV</sequence>
<evidence type="ECO:0000256" key="6">
    <source>
        <dbReference type="RuleBase" id="RU362057"/>
    </source>
</evidence>
<dbReference type="InterPro" id="IPR035595">
    <property type="entry name" value="UDP_glycos_trans_CS"/>
</dbReference>
<protein>
    <recommendedName>
        <fullName evidence="6">Glycosyltransferase</fullName>
        <ecNumber evidence="6">2.4.1.-</ecNumber>
    </recommendedName>
</protein>
<dbReference type="EC" id="2.4.1.-" evidence="6"/>
<dbReference type="GO" id="GO:0047213">
    <property type="term" value="F:anthocyanidin 3-O-glucosyltransferase activity"/>
    <property type="evidence" value="ECO:0007669"/>
    <property type="project" value="UniProtKB-EC"/>
</dbReference>
<dbReference type="CDD" id="cd03784">
    <property type="entry name" value="GT1_Gtf-like"/>
    <property type="match status" value="1"/>
</dbReference>
<organism evidence="7 8">
    <name type="scientific">Linum trigynum</name>
    <dbReference type="NCBI Taxonomy" id="586398"/>
    <lineage>
        <taxon>Eukaryota</taxon>
        <taxon>Viridiplantae</taxon>
        <taxon>Streptophyta</taxon>
        <taxon>Embryophyta</taxon>
        <taxon>Tracheophyta</taxon>
        <taxon>Spermatophyta</taxon>
        <taxon>Magnoliopsida</taxon>
        <taxon>eudicotyledons</taxon>
        <taxon>Gunneridae</taxon>
        <taxon>Pentapetalae</taxon>
        <taxon>rosids</taxon>
        <taxon>fabids</taxon>
        <taxon>Malpighiales</taxon>
        <taxon>Linaceae</taxon>
        <taxon>Linum</taxon>
    </lineage>
</organism>
<comment type="catalytic activity">
    <reaction evidence="4">
        <text>an anthocyanidin + UDP-alpha-D-glucose + H(+) = an anthocyanidin 3-O-beta-D-glucoside + UDP</text>
        <dbReference type="Rhea" id="RHEA:20093"/>
        <dbReference type="ChEBI" id="CHEBI:15378"/>
        <dbReference type="ChEBI" id="CHEBI:16307"/>
        <dbReference type="ChEBI" id="CHEBI:58223"/>
        <dbReference type="ChEBI" id="CHEBI:58885"/>
        <dbReference type="ChEBI" id="CHEBI:143576"/>
        <dbReference type="EC" id="2.4.1.115"/>
    </reaction>
</comment>
<dbReference type="InterPro" id="IPR002213">
    <property type="entry name" value="UDP_glucos_trans"/>
</dbReference>
<reference evidence="7 8" key="1">
    <citation type="submission" date="2024-04" db="EMBL/GenBank/DDBJ databases">
        <authorList>
            <person name="Fracassetti M."/>
        </authorList>
    </citation>
    <scope>NUCLEOTIDE SEQUENCE [LARGE SCALE GENOMIC DNA]</scope>
</reference>
<name>A0AAV2G5W1_9ROSI</name>
<evidence type="ECO:0000256" key="3">
    <source>
        <dbReference type="ARBA" id="ARBA00022679"/>
    </source>
</evidence>
<accession>A0AAV2G5W1</accession>
<dbReference type="EMBL" id="OZ034821">
    <property type="protein sequence ID" value="CAL1406061.1"/>
    <property type="molecule type" value="Genomic_DNA"/>
</dbReference>
<evidence type="ECO:0000256" key="5">
    <source>
        <dbReference type="RuleBase" id="RU003718"/>
    </source>
</evidence>
<dbReference type="AlphaFoldDB" id="A0AAV2G5W1"/>
<dbReference type="Gene3D" id="3.40.50.2000">
    <property type="entry name" value="Glycogen Phosphorylase B"/>
    <property type="match status" value="2"/>
</dbReference>
<comment type="similarity">
    <text evidence="2 5">Belongs to the UDP-glycosyltransferase family.</text>
</comment>
<dbReference type="SUPFAM" id="SSF53756">
    <property type="entry name" value="UDP-Glycosyltransferase/glycogen phosphorylase"/>
    <property type="match status" value="1"/>
</dbReference>
<dbReference type="Proteomes" id="UP001497516">
    <property type="component" value="Chromosome 8"/>
</dbReference>
<keyword evidence="3 5" id="KW-0808">Transferase</keyword>
<keyword evidence="5" id="KW-0328">Glycosyltransferase</keyword>
<gene>
    <name evidence="7" type="ORF">LTRI10_LOCUS45813</name>
</gene>
<evidence type="ECO:0000256" key="2">
    <source>
        <dbReference type="ARBA" id="ARBA00009995"/>
    </source>
</evidence>
<evidence type="ECO:0000256" key="1">
    <source>
        <dbReference type="ARBA" id="ARBA00004935"/>
    </source>
</evidence>
<evidence type="ECO:0000313" key="7">
    <source>
        <dbReference type="EMBL" id="CAL1406061.1"/>
    </source>
</evidence>
<evidence type="ECO:0000313" key="8">
    <source>
        <dbReference type="Proteomes" id="UP001497516"/>
    </source>
</evidence>
<dbReference type="InterPro" id="IPR050481">
    <property type="entry name" value="UDP-glycosyltransf_plant"/>
</dbReference>
<keyword evidence="8" id="KW-1185">Reference proteome</keyword>